<reference evidence="1 2" key="1">
    <citation type="submission" date="2019-05" db="EMBL/GenBank/DDBJ databases">
        <title>Another draft genome of Portunus trituberculatus and its Hox gene families provides insights of decapod evolution.</title>
        <authorList>
            <person name="Jeong J.-H."/>
            <person name="Song I."/>
            <person name="Kim S."/>
            <person name="Choi T."/>
            <person name="Kim D."/>
            <person name="Ryu S."/>
            <person name="Kim W."/>
        </authorList>
    </citation>
    <scope>NUCLEOTIDE SEQUENCE [LARGE SCALE GENOMIC DNA]</scope>
    <source>
        <tissue evidence="1">Muscle</tissue>
    </source>
</reference>
<dbReference type="AlphaFoldDB" id="A0A5B7IM53"/>
<sequence>MFSLSLSIDVTNLLSDTFTLTIILLFIAKANPAVDGWMPACPLPQCLPGGWRLSACVSCGEKLEGGPRPWECLAGTGKEPRISESIAEYCPELLWQNFKTVTEINRESAQYLPPSQVRTAGR</sequence>
<gene>
    <name evidence="1" type="ORF">E2C01_077387</name>
</gene>
<dbReference type="Proteomes" id="UP000324222">
    <property type="component" value="Unassembled WGS sequence"/>
</dbReference>
<name>A0A5B7IM53_PORTR</name>
<protein>
    <submittedName>
        <fullName evidence="1">Uncharacterized protein</fullName>
    </submittedName>
</protein>
<evidence type="ECO:0000313" key="1">
    <source>
        <dbReference type="EMBL" id="MPC82706.1"/>
    </source>
</evidence>
<comment type="caution">
    <text evidence="1">The sequence shown here is derived from an EMBL/GenBank/DDBJ whole genome shotgun (WGS) entry which is preliminary data.</text>
</comment>
<organism evidence="1 2">
    <name type="scientific">Portunus trituberculatus</name>
    <name type="common">Swimming crab</name>
    <name type="synonym">Neptunus trituberculatus</name>
    <dbReference type="NCBI Taxonomy" id="210409"/>
    <lineage>
        <taxon>Eukaryota</taxon>
        <taxon>Metazoa</taxon>
        <taxon>Ecdysozoa</taxon>
        <taxon>Arthropoda</taxon>
        <taxon>Crustacea</taxon>
        <taxon>Multicrustacea</taxon>
        <taxon>Malacostraca</taxon>
        <taxon>Eumalacostraca</taxon>
        <taxon>Eucarida</taxon>
        <taxon>Decapoda</taxon>
        <taxon>Pleocyemata</taxon>
        <taxon>Brachyura</taxon>
        <taxon>Eubrachyura</taxon>
        <taxon>Portunoidea</taxon>
        <taxon>Portunidae</taxon>
        <taxon>Portuninae</taxon>
        <taxon>Portunus</taxon>
    </lineage>
</organism>
<dbReference type="EMBL" id="VSRR010060508">
    <property type="protein sequence ID" value="MPC82706.1"/>
    <property type="molecule type" value="Genomic_DNA"/>
</dbReference>
<evidence type="ECO:0000313" key="2">
    <source>
        <dbReference type="Proteomes" id="UP000324222"/>
    </source>
</evidence>
<keyword evidence="2" id="KW-1185">Reference proteome</keyword>
<proteinExistence type="predicted"/>
<accession>A0A5B7IM53</accession>